<evidence type="ECO:0000259" key="9">
    <source>
        <dbReference type="Pfam" id="PF08281"/>
    </source>
</evidence>
<dbReference type="InterPro" id="IPR007627">
    <property type="entry name" value="RNA_pol_sigma70_r2"/>
</dbReference>
<accession>A0A4Y6PRH4</accession>
<evidence type="ECO:0000313" key="10">
    <source>
        <dbReference type="EMBL" id="QDG50944.1"/>
    </source>
</evidence>
<evidence type="ECO:0000256" key="4">
    <source>
        <dbReference type="ARBA" id="ARBA00023125"/>
    </source>
</evidence>
<dbReference type="InterPro" id="IPR013249">
    <property type="entry name" value="RNA_pol_sigma70_r4_t2"/>
</dbReference>
<dbReference type="CDD" id="cd06171">
    <property type="entry name" value="Sigma70_r4"/>
    <property type="match status" value="1"/>
</dbReference>
<dbReference type="InterPro" id="IPR014284">
    <property type="entry name" value="RNA_pol_sigma-70_dom"/>
</dbReference>
<keyword evidence="4 6" id="KW-0238">DNA-binding</keyword>
<keyword evidence="5 6" id="KW-0804">Transcription</keyword>
<evidence type="ECO:0000256" key="5">
    <source>
        <dbReference type="ARBA" id="ARBA00023163"/>
    </source>
</evidence>
<dbReference type="Gene3D" id="1.10.10.10">
    <property type="entry name" value="Winged helix-like DNA-binding domain superfamily/Winged helix DNA-binding domain"/>
    <property type="match status" value="1"/>
</dbReference>
<dbReference type="InterPro" id="IPR013325">
    <property type="entry name" value="RNA_pol_sigma_r2"/>
</dbReference>
<dbReference type="PANTHER" id="PTHR43133">
    <property type="entry name" value="RNA POLYMERASE ECF-TYPE SIGMA FACTO"/>
    <property type="match status" value="1"/>
</dbReference>
<name>A0A4Y6PRH4_PERCE</name>
<dbReference type="InterPro" id="IPR000838">
    <property type="entry name" value="RNA_pol_sigma70_ECF_CS"/>
</dbReference>
<keyword evidence="2 6" id="KW-0805">Transcription regulation</keyword>
<dbReference type="RefSeq" id="WP_141197434.1">
    <property type="nucleotide sequence ID" value="NZ_CP041186.1"/>
</dbReference>
<evidence type="ECO:0000256" key="3">
    <source>
        <dbReference type="ARBA" id="ARBA00023082"/>
    </source>
</evidence>
<dbReference type="InterPro" id="IPR013324">
    <property type="entry name" value="RNA_pol_sigma_r3/r4-like"/>
</dbReference>
<dbReference type="NCBIfam" id="TIGR02937">
    <property type="entry name" value="sigma70-ECF"/>
    <property type="match status" value="1"/>
</dbReference>
<dbReference type="Gene3D" id="1.10.1740.10">
    <property type="match status" value="1"/>
</dbReference>
<dbReference type="GO" id="GO:0003677">
    <property type="term" value="F:DNA binding"/>
    <property type="evidence" value="ECO:0007669"/>
    <property type="project" value="UniProtKB-KW"/>
</dbReference>
<feature type="domain" description="RNA polymerase sigma-70 region 2" evidence="8">
    <location>
        <begin position="24"/>
        <end position="91"/>
    </location>
</feature>
<dbReference type="InterPro" id="IPR036388">
    <property type="entry name" value="WH-like_DNA-bd_sf"/>
</dbReference>
<dbReference type="Proteomes" id="UP000315995">
    <property type="component" value="Chromosome"/>
</dbReference>
<keyword evidence="11" id="KW-1185">Reference proteome</keyword>
<dbReference type="PROSITE" id="PS01063">
    <property type="entry name" value="SIGMA70_ECF"/>
    <property type="match status" value="1"/>
</dbReference>
<dbReference type="AlphaFoldDB" id="A0A4Y6PRH4"/>
<evidence type="ECO:0000313" key="11">
    <source>
        <dbReference type="Proteomes" id="UP000315995"/>
    </source>
</evidence>
<evidence type="ECO:0000256" key="2">
    <source>
        <dbReference type="ARBA" id="ARBA00023015"/>
    </source>
</evidence>
<dbReference type="SUPFAM" id="SSF88659">
    <property type="entry name" value="Sigma3 and sigma4 domains of RNA polymerase sigma factors"/>
    <property type="match status" value="1"/>
</dbReference>
<protein>
    <recommendedName>
        <fullName evidence="6">RNA polymerase sigma factor</fullName>
    </recommendedName>
</protein>
<reference evidence="10 11" key="1">
    <citation type="submission" date="2019-06" db="EMBL/GenBank/DDBJ databases">
        <title>Persicimonas caeni gen. nov., sp. nov., a predatory bacterium isolated from solar saltern.</title>
        <authorList>
            <person name="Wang S."/>
        </authorList>
    </citation>
    <scope>NUCLEOTIDE SEQUENCE [LARGE SCALE GENOMIC DNA]</scope>
    <source>
        <strain evidence="10 11">YN101</strain>
    </source>
</reference>
<proteinExistence type="inferred from homology"/>
<dbReference type="PANTHER" id="PTHR43133:SF51">
    <property type="entry name" value="RNA POLYMERASE SIGMA FACTOR"/>
    <property type="match status" value="1"/>
</dbReference>
<dbReference type="InterPro" id="IPR039425">
    <property type="entry name" value="RNA_pol_sigma-70-like"/>
</dbReference>
<sequence>MRKRRERKLVRALKRRDEDAFSELVNVYQHKVFNVVYRIVGDRQEAEDVAQEVFVAVFKYIDSFRGESKFSTWLYRIATNRAKNRVKYLARRSQKKHQDIDDTPESKVNSNPFGGGVFRPDEKALGNELHGIIKEGLAALSEEHRTVIVLRDVEDMTYTEIAEVLEIAEGTVKSRLYRARVTLKEYVESRYSSEGPSEEAS</sequence>
<dbReference type="SUPFAM" id="SSF88946">
    <property type="entry name" value="Sigma2 domain of RNA polymerase sigma factors"/>
    <property type="match status" value="1"/>
</dbReference>
<dbReference type="Pfam" id="PF08281">
    <property type="entry name" value="Sigma70_r4_2"/>
    <property type="match status" value="1"/>
</dbReference>
<accession>A0A5B8Y2H6</accession>
<dbReference type="Pfam" id="PF04542">
    <property type="entry name" value="Sigma70_r2"/>
    <property type="match status" value="1"/>
</dbReference>
<dbReference type="EMBL" id="CP041186">
    <property type="protein sequence ID" value="QDG50944.1"/>
    <property type="molecule type" value="Genomic_DNA"/>
</dbReference>
<dbReference type="GO" id="GO:0016987">
    <property type="term" value="F:sigma factor activity"/>
    <property type="evidence" value="ECO:0007669"/>
    <property type="project" value="UniProtKB-KW"/>
</dbReference>
<evidence type="ECO:0000256" key="6">
    <source>
        <dbReference type="RuleBase" id="RU000716"/>
    </source>
</evidence>
<dbReference type="OrthoDB" id="8684701at2"/>
<gene>
    <name evidence="10" type="ORF">FIV42_09420</name>
</gene>
<organism evidence="10 11">
    <name type="scientific">Persicimonas caeni</name>
    <dbReference type="NCBI Taxonomy" id="2292766"/>
    <lineage>
        <taxon>Bacteria</taxon>
        <taxon>Deltaproteobacteria</taxon>
        <taxon>Bradymonadales</taxon>
        <taxon>Bradymonadaceae</taxon>
        <taxon>Persicimonas</taxon>
    </lineage>
</organism>
<feature type="domain" description="RNA polymerase sigma factor 70 region 4 type 2" evidence="9">
    <location>
        <begin position="133"/>
        <end position="183"/>
    </location>
</feature>
<evidence type="ECO:0000259" key="8">
    <source>
        <dbReference type="Pfam" id="PF04542"/>
    </source>
</evidence>
<comment type="similarity">
    <text evidence="1 6">Belongs to the sigma-70 factor family. ECF subfamily.</text>
</comment>
<evidence type="ECO:0000256" key="1">
    <source>
        <dbReference type="ARBA" id="ARBA00010641"/>
    </source>
</evidence>
<keyword evidence="3 6" id="KW-0731">Sigma factor</keyword>
<evidence type="ECO:0000256" key="7">
    <source>
        <dbReference type="SAM" id="MobiDB-lite"/>
    </source>
</evidence>
<dbReference type="GO" id="GO:0006352">
    <property type="term" value="P:DNA-templated transcription initiation"/>
    <property type="evidence" value="ECO:0007669"/>
    <property type="project" value="InterPro"/>
</dbReference>
<feature type="region of interest" description="Disordered" evidence="7">
    <location>
        <begin position="91"/>
        <end position="113"/>
    </location>
</feature>